<dbReference type="InterPro" id="IPR046454">
    <property type="entry name" value="GpA_endonuclease"/>
</dbReference>
<dbReference type="EMBL" id="FUYA01000011">
    <property type="protein sequence ID" value="SKA81746.1"/>
    <property type="molecule type" value="Genomic_DNA"/>
</dbReference>
<dbReference type="STRING" id="1121442.SAMN02745702_02751"/>
<dbReference type="Pfam" id="PF05876">
    <property type="entry name" value="GpA_ATPase"/>
    <property type="match status" value="1"/>
</dbReference>
<feature type="domain" description="Phage terminase large subunit GpA ATPase" evidence="2">
    <location>
        <begin position="43"/>
        <end position="285"/>
    </location>
</feature>
<dbReference type="OrthoDB" id="5181253at2"/>
<evidence type="ECO:0000259" key="2">
    <source>
        <dbReference type="Pfam" id="PF05876"/>
    </source>
</evidence>
<feature type="region of interest" description="Disordered" evidence="1">
    <location>
        <begin position="604"/>
        <end position="630"/>
    </location>
</feature>
<dbReference type="GO" id="GO:0004519">
    <property type="term" value="F:endonuclease activity"/>
    <property type="evidence" value="ECO:0007669"/>
    <property type="project" value="InterPro"/>
</dbReference>
<organism evidence="4 5">
    <name type="scientific">Desulfobaculum bizertense DSM 18034</name>
    <dbReference type="NCBI Taxonomy" id="1121442"/>
    <lineage>
        <taxon>Bacteria</taxon>
        <taxon>Pseudomonadati</taxon>
        <taxon>Thermodesulfobacteriota</taxon>
        <taxon>Desulfovibrionia</taxon>
        <taxon>Desulfovibrionales</taxon>
        <taxon>Desulfovibrionaceae</taxon>
        <taxon>Desulfobaculum</taxon>
    </lineage>
</organism>
<accession>A0A1T4WWP7</accession>
<evidence type="ECO:0000313" key="5">
    <source>
        <dbReference type="Proteomes" id="UP000189733"/>
    </source>
</evidence>
<sequence>MTAPFELYPGEVQVLASRPWMSTEEWAEKHFRLVTGRYSGQFFRHSLMPYARGIMRAWDDPTVRRIFLCGTSQTGKTTIAYACLAAEQWRDPAPAAIAMPDEKALRRVMEEKMAMHFRRSPELRAMLSDSALAVQRDRLLLKGATLWGIHMGSEMSMSSVTLKLLLIDEEDACQVPGAAQVVEERVTSYADSSKVIRLSKPRGAEGESSIWTAMKAECPVIYQWRAVCPACQTPQIMKLENIRVPKDVRDPKEILHRKLAWYQCEKCGFRWDDYRRDLAVAAGHWWTQRKVVRPLSVGFHMPSWISRNVSLSRVMHDWFAAVQDGTPRKMEQFDNAHCARPYKVQAVETREDTIREMIRPELPPLTVPQEAVVLTAGIDSQMTGFWFVVRAFARTGESWLVQYGWLTSWNDVEELLFNTRFPVQGRDDVQMAIWRAGIDMGGTKNLADAQGWSKTEEVKMWLIDQQEQGRGDIVHGIKGASRAMQQIVRPSTLPRDPKLPSRYQEPLTFYLLDTEALKDAIHFVRLRPDSRMPMWLHSETDDSYLRQMMAEKRVENRKTGKVVWDAGSRANHLFDCEVYAAACAHPDWTPSMRTLGDPNYIFTRKPEQQPKAQRPLRIRQPGRINPWANR</sequence>
<dbReference type="Pfam" id="PF20454">
    <property type="entry name" value="GpA_nuclease"/>
    <property type="match status" value="1"/>
</dbReference>
<proteinExistence type="predicted"/>
<dbReference type="Gene3D" id="3.40.50.300">
    <property type="entry name" value="P-loop containing nucleotide triphosphate hydrolases"/>
    <property type="match status" value="1"/>
</dbReference>
<feature type="domain" description="Terminase large subunit GpA endonuclease" evidence="3">
    <location>
        <begin position="297"/>
        <end position="584"/>
    </location>
</feature>
<dbReference type="GO" id="GO:0016887">
    <property type="term" value="F:ATP hydrolysis activity"/>
    <property type="evidence" value="ECO:0007669"/>
    <property type="project" value="InterPro"/>
</dbReference>
<evidence type="ECO:0000256" key="1">
    <source>
        <dbReference type="SAM" id="MobiDB-lite"/>
    </source>
</evidence>
<protein>
    <submittedName>
        <fullName evidence="4">Phage terminase, large subunit GpA</fullName>
    </submittedName>
</protein>
<name>A0A1T4WWP7_9BACT</name>
<dbReference type="RefSeq" id="WP_078686012.1">
    <property type="nucleotide sequence ID" value="NZ_FUYA01000011.1"/>
</dbReference>
<dbReference type="InterPro" id="IPR027417">
    <property type="entry name" value="P-loop_NTPase"/>
</dbReference>
<evidence type="ECO:0000313" key="4">
    <source>
        <dbReference type="EMBL" id="SKA81746.1"/>
    </source>
</evidence>
<dbReference type="InterPro" id="IPR046453">
    <property type="entry name" value="GpA_ATPase"/>
</dbReference>
<evidence type="ECO:0000259" key="3">
    <source>
        <dbReference type="Pfam" id="PF20454"/>
    </source>
</evidence>
<reference evidence="4 5" key="1">
    <citation type="submission" date="2017-02" db="EMBL/GenBank/DDBJ databases">
        <authorList>
            <person name="Peterson S.W."/>
        </authorList>
    </citation>
    <scope>NUCLEOTIDE SEQUENCE [LARGE SCALE GENOMIC DNA]</scope>
    <source>
        <strain evidence="4 5">DSM 18034</strain>
    </source>
</reference>
<dbReference type="AlphaFoldDB" id="A0A1T4WWP7"/>
<gene>
    <name evidence="4" type="ORF">SAMN02745702_02751</name>
</gene>
<keyword evidence="5" id="KW-1185">Reference proteome</keyword>
<dbReference type="Proteomes" id="UP000189733">
    <property type="component" value="Unassembled WGS sequence"/>
</dbReference>